<dbReference type="AlphaFoldDB" id="H5XKK0"/>
<evidence type="ECO:0000256" key="9">
    <source>
        <dbReference type="ARBA" id="ARBA00022741"/>
    </source>
</evidence>
<dbReference type="SUPFAM" id="SSF53748">
    <property type="entry name" value="Phosphoglycerate kinase"/>
    <property type="match status" value="1"/>
</dbReference>
<proteinExistence type="inferred from homology"/>
<evidence type="ECO:0000256" key="3">
    <source>
        <dbReference type="ARBA" id="ARBA00008982"/>
    </source>
</evidence>
<feature type="binding site" evidence="13 15">
    <location>
        <position position="330"/>
    </location>
    <ligand>
        <name>ATP</name>
        <dbReference type="ChEBI" id="CHEBI:30616"/>
    </ligand>
</feature>
<reference evidence="17 18" key="1">
    <citation type="submission" date="2011-11" db="EMBL/GenBank/DDBJ databases">
        <title>The Noncontiguous Finished sequence of Saccharomonospora cyanea NA-134.</title>
        <authorList>
            <consortium name="US DOE Joint Genome Institute"/>
            <person name="Lucas S."/>
            <person name="Han J."/>
            <person name="Lapidus A."/>
            <person name="Cheng J.-F."/>
            <person name="Goodwin L."/>
            <person name="Pitluck S."/>
            <person name="Peters L."/>
            <person name="Ovchinnikova G."/>
            <person name="Lu M."/>
            <person name="Detter J.C."/>
            <person name="Han C."/>
            <person name="Tapia R."/>
            <person name="Land M."/>
            <person name="Hauser L."/>
            <person name="Kyrpides N."/>
            <person name="Ivanova N."/>
            <person name="Pagani I."/>
            <person name="Brambilla E.-M."/>
            <person name="Klenk H.-P."/>
            <person name="Woyke T."/>
        </authorList>
    </citation>
    <scope>NUCLEOTIDE SEQUENCE [LARGE SCALE GENOMIC DNA]</scope>
    <source>
        <strain evidence="17 18">NA-134</strain>
    </source>
</reference>
<evidence type="ECO:0000256" key="12">
    <source>
        <dbReference type="ARBA" id="ARBA00023152"/>
    </source>
</evidence>
<keyword evidence="18" id="KW-1185">Reference proteome</keyword>
<feature type="binding site" evidence="14">
    <location>
        <position position="39"/>
    </location>
    <ligand>
        <name>(2R)-3-phosphoglycerate</name>
        <dbReference type="ChEBI" id="CHEBI:58272"/>
    </ligand>
</feature>
<name>H5XKK0_9PSEU</name>
<dbReference type="GO" id="GO:0005829">
    <property type="term" value="C:cytosol"/>
    <property type="evidence" value="ECO:0007669"/>
    <property type="project" value="TreeGrafter"/>
</dbReference>
<feature type="binding site" evidence="13">
    <location>
        <position position="161"/>
    </location>
    <ligand>
        <name>substrate</name>
    </ligand>
</feature>
<keyword evidence="12 13" id="KW-0324">Glycolysis</keyword>
<evidence type="ECO:0000256" key="14">
    <source>
        <dbReference type="PIRSR" id="PIRSR000724-1"/>
    </source>
</evidence>
<dbReference type="FunFam" id="3.40.50.1260:FF:000006">
    <property type="entry name" value="Phosphoglycerate kinase"/>
    <property type="match status" value="1"/>
</dbReference>
<feature type="binding site" evidence="13 14">
    <location>
        <begin position="62"/>
        <end position="65"/>
    </location>
    <ligand>
        <name>substrate</name>
    </ligand>
</feature>
<dbReference type="STRING" id="882082.SaccyDRAFT_1960"/>
<dbReference type="UniPathway" id="UPA00109">
    <property type="reaction ID" value="UER00185"/>
</dbReference>
<feature type="binding site" evidence="14">
    <location>
        <position position="161"/>
    </location>
    <ligand>
        <name>(2R)-3-phosphoglycerate</name>
        <dbReference type="ChEBI" id="CHEBI:58272"/>
    </ligand>
</feature>
<feature type="binding site" evidence="13 15">
    <location>
        <begin position="356"/>
        <end position="359"/>
    </location>
    <ligand>
        <name>ATP</name>
        <dbReference type="ChEBI" id="CHEBI:30616"/>
    </ligand>
</feature>
<dbReference type="PIRSF" id="PIRSF000724">
    <property type="entry name" value="Pgk"/>
    <property type="match status" value="1"/>
</dbReference>
<feature type="binding site" evidence="13">
    <location>
        <position position="299"/>
    </location>
    <ligand>
        <name>ATP</name>
        <dbReference type="ChEBI" id="CHEBI:30616"/>
    </ligand>
</feature>
<dbReference type="GO" id="GO:0006094">
    <property type="term" value="P:gluconeogenesis"/>
    <property type="evidence" value="ECO:0007669"/>
    <property type="project" value="TreeGrafter"/>
</dbReference>
<feature type="binding site" evidence="13">
    <location>
        <position position="39"/>
    </location>
    <ligand>
        <name>substrate</name>
    </ligand>
</feature>
<evidence type="ECO:0000256" key="7">
    <source>
        <dbReference type="ARBA" id="ARBA00022490"/>
    </source>
</evidence>
<feature type="binding site" evidence="13 15">
    <location>
        <position position="211"/>
    </location>
    <ligand>
        <name>ATP</name>
        <dbReference type="ChEBI" id="CHEBI:30616"/>
    </ligand>
</feature>
<dbReference type="PRINTS" id="PR00477">
    <property type="entry name" value="PHGLYCKINASE"/>
</dbReference>
<dbReference type="PANTHER" id="PTHR11406:SF23">
    <property type="entry name" value="PHOSPHOGLYCERATE KINASE 1, CHLOROPLASTIC-RELATED"/>
    <property type="match status" value="1"/>
</dbReference>
<comment type="subunit">
    <text evidence="4 13">Monomer.</text>
</comment>
<dbReference type="FunFam" id="3.40.50.1260:FF:000031">
    <property type="entry name" value="Phosphoglycerate kinase 1"/>
    <property type="match status" value="1"/>
</dbReference>
<dbReference type="InterPro" id="IPR015824">
    <property type="entry name" value="Phosphoglycerate_kinase_N"/>
</dbReference>
<dbReference type="Pfam" id="PF00162">
    <property type="entry name" value="PGK"/>
    <property type="match status" value="1"/>
</dbReference>
<evidence type="ECO:0000256" key="16">
    <source>
        <dbReference type="RuleBase" id="RU000532"/>
    </source>
</evidence>
<dbReference type="HAMAP" id="MF_00145">
    <property type="entry name" value="Phosphoglyc_kinase"/>
    <property type="match status" value="1"/>
</dbReference>
<dbReference type="EC" id="2.7.2.3" evidence="5 13"/>
<dbReference type="InterPro" id="IPR015911">
    <property type="entry name" value="Phosphoglycerate_kinase_CS"/>
</dbReference>
<organism evidence="17 18">
    <name type="scientific">Saccharomonospora cyanea NA-134</name>
    <dbReference type="NCBI Taxonomy" id="882082"/>
    <lineage>
        <taxon>Bacteria</taxon>
        <taxon>Bacillati</taxon>
        <taxon>Actinomycetota</taxon>
        <taxon>Actinomycetes</taxon>
        <taxon>Pseudonocardiales</taxon>
        <taxon>Pseudonocardiaceae</taxon>
        <taxon>Saccharomonospora</taxon>
    </lineage>
</organism>
<accession>H5XKK0</accession>
<keyword evidence="9 13" id="KW-0547">Nucleotide-binding</keyword>
<comment type="catalytic activity">
    <reaction evidence="1 13 16">
        <text>(2R)-3-phosphoglycerate + ATP = (2R)-3-phospho-glyceroyl phosphate + ADP</text>
        <dbReference type="Rhea" id="RHEA:14801"/>
        <dbReference type="ChEBI" id="CHEBI:30616"/>
        <dbReference type="ChEBI" id="CHEBI:57604"/>
        <dbReference type="ChEBI" id="CHEBI:58272"/>
        <dbReference type="ChEBI" id="CHEBI:456216"/>
        <dbReference type="EC" id="2.7.2.3"/>
    </reaction>
</comment>
<protein>
    <recommendedName>
        <fullName evidence="6 13">Phosphoglycerate kinase</fullName>
        <ecNumber evidence="5 13">2.7.2.3</ecNumber>
    </recommendedName>
</protein>
<feature type="binding site" evidence="13">
    <location>
        <position position="121"/>
    </location>
    <ligand>
        <name>substrate</name>
    </ligand>
</feature>
<dbReference type="GO" id="GO:0006096">
    <property type="term" value="P:glycolytic process"/>
    <property type="evidence" value="ECO:0007669"/>
    <property type="project" value="UniProtKB-UniRule"/>
</dbReference>
<evidence type="ECO:0000256" key="11">
    <source>
        <dbReference type="ARBA" id="ARBA00022840"/>
    </source>
</evidence>
<comment type="pathway">
    <text evidence="2 13">Carbohydrate degradation; glycolysis; pyruvate from D-glyceraldehyde 3-phosphate: step 2/5.</text>
</comment>
<dbReference type="PROSITE" id="PS00111">
    <property type="entry name" value="PGLYCERATE_KINASE"/>
    <property type="match status" value="1"/>
</dbReference>
<dbReference type="GO" id="GO:0043531">
    <property type="term" value="F:ADP binding"/>
    <property type="evidence" value="ECO:0007669"/>
    <property type="project" value="TreeGrafter"/>
</dbReference>
<evidence type="ECO:0000313" key="17">
    <source>
        <dbReference type="EMBL" id="EHR60854.1"/>
    </source>
</evidence>
<gene>
    <name evidence="13" type="primary">pgk</name>
    <name evidence="17" type="ORF">SaccyDRAFT_1960</name>
</gene>
<dbReference type="InterPro" id="IPR001576">
    <property type="entry name" value="Phosphoglycerate_kinase"/>
</dbReference>
<comment type="subcellular location">
    <subcellularLocation>
        <location evidence="13">Cytoplasm</location>
    </subcellularLocation>
</comment>
<dbReference type="GO" id="GO:0005524">
    <property type="term" value="F:ATP binding"/>
    <property type="evidence" value="ECO:0007669"/>
    <property type="project" value="UniProtKB-KW"/>
</dbReference>
<keyword evidence="10 13" id="KW-0418">Kinase</keyword>
<keyword evidence="8 13" id="KW-0808">Transferase</keyword>
<dbReference type="CDD" id="cd00318">
    <property type="entry name" value="Phosphoglycerate_kinase"/>
    <property type="match status" value="1"/>
</dbReference>
<evidence type="ECO:0000256" key="4">
    <source>
        <dbReference type="ARBA" id="ARBA00011245"/>
    </source>
</evidence>
<evidence type="ECO:0000256" key="5">
    <source>
        <dbReference type="ARBA" id="ARBA00013061"/>
    </source>
</evidence>
<evidence type="ECO:0000256" key="10">
    <source>
        <dbReference type="ARBA" id="ARBA00022777"/>
    </source>
</evidence>
<dbReference type="Proteomes" id="UP000002791">
    <property type="component" value="Chromosome"/>
</dbReference>
<dbReference type="GO" id="GO:0004618">
    <property type="term" value="F:phosphoglycerate kinase activity"/>
    <property type="evidence" value="ECO:0007669"/>
    <property type="project" value="UniProtKB-UniRule"/>
</dbReference>
<dbReference type="EMBL" id="CM001440">
    <property type="protein sequence ID" value="EHR60854.1"/>
    <property type="molecule type" value="Genomic_DNA"/>
</dbReference>
<dbReference type="Gene3D" id="3.40.50.1260">
    <property type="entry name" value="Phosphoglycerate kinase, N-terminal domain"/>
    <property type="match status" value="2"/>
</dbReference>
<evidence type="ECO:0000256" key="1">
    <source>
        <dbReference type="ARBA" id="ARBA00000642"/>
    </source>
</evidence>
<dbReference type="HOGENOM" id="CLU_025427_0_2_11"/>
<sequence>MAVKTLDDLLGEGVKGRRVLVRADLNVPLDGQKITDDGRVRAALPSVRALSEAGARVIVTAHLGRPKGAPDPAFSLRPVADRLGELLGTEVSLAGDVVGEQAKAAVAALGDGGVVLLENVRFDARETSKSEAERGELARELAALTGDDGAFVSDGFGVVHRKQASVYDVARTLPAYAGGLVLAELEVLRTLTGDPERPYAVVLGGSKVSDKLAVIEALLPKVDRLLVGGGMCFTFLAAQGHGVGSSLLESDMVETCKRLLAEAGDKLVLPVDVVVADAFAADADTRTVPATGIEDGWMGLDIGPETVAAFGAAVRDARTLFWNGPMGVFEMAPFAEGTRGVATAIAESQAFSVVGGGDSAAAVRLLGLPEDGFSHISTGGGASLEYLEGKELPGVAVLSEER</sequence>
<keyword evidence="11 13" id="KW-0067">ATP-binding</keyword>
<evidence type="ECO:0000256" key="13">
    <source>
        <dbReference type="HAMAP-Rule" id="MF_00145"/>
    </source>
</evidence>
<feature type="binding site" evidence="14">
    <location>
        <position position="121"/>
    </location>
    <ligand>
        <name>(2R)-3-phosphoglycerate</name>
        <dbReference type="ChEBI" id="CHEBI:58272"/>
    </ligand>
</feature>
<evidence type="ECO:0000313" key="18">
    <source>
        <dbReference type="Proteomes" id="UP000002791"/>
    </source>
</evidence>
<evidence type="ECO:0000256" key="15">
    <source>
        <dbReference type="PIRSR" id="PIRSR000724-2"/>
    </source>
</evidence>
<feature type="binding site" evidence="13 14">
    <location>
        <begin position="24"/>
        <end position="26"/>
    </location>
    <ligand>
        <name>substrate</name>
    </ligand>
</feature>
<dbReference type="eggNOG" id="COG0126">
    <property type="taxonomic scope" value="Bacteria"/>
</dbReference>
<dbReference type="PANTHER" id="PTHR11406">
    <property type="entry name" value="PHOSPHOGLYCERATE KINASE"/>
    <property type="match status" value="1"/>
</dbReference>
<evidence type="ECO:0000256" key="8">
    <source>
        <dbReference type="ARBA" id="ARBA00022679"/>
    </source>
</evidence>
<dbReference type="OrthoDB" id="9808460at2"/>
<dbReference type="InterPro" id="IPR036043">
    <property type="entry name" value="Phosphoglycerate_kinase_sf"/>
</dbReference>
<evidence type="ECO:0000256" key="6">
    <source>
        <dbReference type="ARBA" id="ARBA00016471"/>
    </source>
</evidence>
<comment type="similarity">
    <text evidence="3 13 16">Belongs to the phosphoglycerate kinase family.</text>
</comment>
<keyword evidence="7 13" id="KW-0963">Cytoplasm</keyword>
<evidence type="ECO:0000256" key="2">
    <source>
        <dbReference type="ARBA" id="ARBA00004838"/>
    </source>
</evidence>